<feature type="compositionally biased region" description="Basic residues" evidence="1">
    <location>
        <begin position="25"/>
        <end position="37"/>
    </location>
</feature>
<keyword evidence="2" id="KW-0472">Membrane</keyword>
<feature type="region of interest" description="Disordered" evidence="1">
    <location>
        <begin position="25"/>
        <end position="48"/>
    </location>
</feature>
<evidence type="ECO:0000313" key="3">
    <source>
        <dbReference type="EMBL" id="MDQ0271230.1"/>
    </source>
</evidence>
<dbReference type="Proteomes" id="UP001238088">
    <property type="component" value="Unassembled WGS sequence"/>
</dbReference>
<dbReference type="EMBL" id="JAUSUB010000013">
    <property type="protein sequence ID" value="MDQ0271230.1"/>
    <property type="molecule type" value="Genomic_DNA"/>
</dbReference>
<organism evidence="3 4">
    <name type="scientific">Cytobacillus purgationiresistens</name>
    <dbReference type="NCBI Taxonomy" id="863449"/>
    <lineage>
        <taxon>Bacteria</taxon>
        <taxon>Bacillati</taxon>
        <taxon>Bacillota</taxon>
        <taxon>Bacilli</taxon>
        <taxon>Bacillales</taxon>
        <taxon>Bacillaceae</taxon>
        <taxon>Cytobacillus</taxon>
    </lineage>
</organism>
<feature type="transmembrane region" description="Helical" evidence="2">
    <location>
        <begin position="6"/>
        <end position="24"/>
    </location>
</feature>
<keyword evidence="4" id="KW-1185">Reference proteome</keyword>
<name>A0ABU0AJL5_9BACI</name>
<protein>
    <recommendedName>
        <fullName evidence="5">Phage protein</fullName>
    </recommendedName>
</protein>
<evidence type="ECO:0000256" key="2">
    <source>
        <dbReference type="SAM" id="Phobius"/>
    </source>
</evidence>
<evidence type="ECO:0000256" key="1">
    <source>
        <dbReference type="SAM" id="MobiDB-lite"/>
    </source>
</evidence>
<proteinExistence type="predicted"/>
<evidence type="ECO:0008006" key="5">
    <source>
        <dbReference type="Google" id="ProtNLM"/>
    </source>
</evidence>
<reference evidence="3 4" key="1">
    <citation type="submission" date="2023-07" db="EMBL/GenBank/DDBJ databases">
        <title>Genomic Encyclopedia of Type Strains, Phase IV (KMG-IV): sequencing the most valuable type-strain genomes for metagenomic binning, comparative biology and taxonomic classification.</title>
        <authorList>
            <person name="Goeker M."/>
        </authorList>
    </citation>
    <scope>NUCLEOTIDE SEQUENCE [LARGE SCALE GENOMIC DNA]</scope>
    <source>
        <strain evidence="3 4">DSM 23494</strain>
    </source>
</reference>
<gene>
    <name evidence="3" type="ORF">J2S17_003118</name>
</gene>
<evidence type="ECO:0000313" key="4">
    <source>
        <dbReference type="Proteomes" id="UP001238088"/>
    </source>
</evidence>
<keyword evidence="2" id="KW-1133">Transmembrane helix</keyword>
<sequence>MDLLLTLAKAVITQVVALLFSKISRKKSKKKTTRKTRQSGWFSKRNKS</sequence>
<accession>A0ABU0AJL5</accession>
<comment type="caution">
    <text evidence="3">The sequence shown here is derived from an EMBL/GenBank/DDBJ whole genome shotgun (WGS) entry which is preliminary data.</text>
</comment>
<keyword evidence="2" id="KW-0812">Transmembrane</keyword>